<evidence type="ECO:0000313" key="11">
    <source>
        <dbReference type="EMBL" id="GFG90795.1"/>
    </source>
</evidence>
<feature type="domain" description="FAD dependent oxidoreductase" evidence="10">
    <location>
        <begin position="8"/>
        <end position="315"/>
    </location>
</feature>
<dbReference type="SUPFAM" id="SSF54373">
    <property type="entry name" value="FAD-linked reductases, C-terminal domain"/>
    <property type="match status" value="1"/>
</dbReference>
<dbReference type="EMBL" id="BLKZ01000001">
    <property type="protein sequence ID" value="GFG90795.1"/>
    <property type="molecule type" value="Genomic_DNA"/>
</dbReference>
<name>A0A7I9YQ38_MYCBU</name>
<dbReference type="PANTHER" id="PTHR11530:SF11">
    <property type="entry name" value="D-ASPARTATE OXIDASE"/>
    <property type="match status" value="1"/>
</dbReference>
<reference evidence="11 12" key="1">
    <citation type="journal article" date="2019" name="Emerg. Microbes Infect.">
        <title>Comprehensive subspecies identification of 175 nontuberculous mycobacteria species based on 7547 genomic profiles.</title>
        <authorList>
            <person name="Matsumoto Y."/>
            <person name="Kinjo T."/>
            <person name="Motooka D."/>
            <person name="Nabeya D."/>
            <person name="Jung N."/>
            <person name="Uechi K."/>
            <person name="Horii T."/>
            <person name="Iida T."/>
            <person name="Fujita J."/>
            <person name="Nakamura S."/>
        </authorList>
    </citation>
    <scope>NUCLEOTIDE SEQUENCE [LARGE SCALE GENOMIC DNA]</scope>
    <source>
        <strain evidence="11 12">JCM 30725</strain>
    </source>
</reference>
<feature type="binding site" evidence="9">
    <location>
        <begin position="43"/>
        <end position="44"/>
    </location>
    <ligand>
        <name>FAD</name>
        <dbReference type="ChEBI" id="CHEBI:57692"/>
    </ligand>
</feature>
<keyword evidence="4 9" id="KW-0274">FAD</keyword>
<evidence type="ECO:0000256" key="9">
    <source>
        <dbReference type="PIRSR" id="PIRSR000189-1"/>
    </source>
</evidence>
<dbReference type="Proteomes" id="UP000465360">
    <property type="component" value="Unassembled WGS sequence"/>
</dbReference>
<dbReference type="Gene3D" id="3.40.50.720">
    <property type="entry name" value="NAD(P)-binding Rossmann-like Domain"/>
    <property type="match status" value="1"/>
</dbReference>
<keyword evidence="12" id="KW-1185">Reference proteome</keyword>
<comment type="catalytic activity">
    <reaction evidence="8">
        <text>a D-alpha-amino acid + O2 + H2O = a 2-oxocarboxylate + H2O2 + NH4(+)</text>
        <dbReference type="Rhea" id="RHEA:21816"/>
        <dbReference type="ChEBI" id="CHEBI:15377"/>
        <dbReference type="ChEBI" id="CHEBI:15379"/>
        <dbReference type="ChEBI" id="CHEBI:16240"/>
        <dbReference type="ChEBI" id="CHEBI:28938"/>
        <dbReference type="ChEBI" id="CHEBI:35179"/>
        <dbReference type="ChEBI" id="CHEBI:59871"/>
        <dbReference type="EC" id="1.4.3.3"/>
    </reaction>
    <physiologicalReaction direction="left-to-right" evidence="8">
        <dbReference type="Rhea" id="RHEA:21817"/>
    </physiologicalReaction>
</comment>
<evidence type="ECO:0000256" key="3">
    <source>
        <dbReference type="ARBA" id="ARBA00022630"/>
    </source>
</evidence>
<dbReference type="GO" id="GO:0071949">
    <property type="term" value="F:FAD binding"/>
    <property type="evidence" value="ECO:0007669"/>
    <property type="project" value="InterPro"/>
</dbReference>
<sequence length="321" mass="34628">MGSTVHPIVVIGAGVSGLTSALCLAEEGWPVRVWTAALPLQTTSVVAGAVWRPRALEPVDKTLAWGLESLREFRELARDPTSGVRMAPALSVYDPTDDLPESRGDELIPDLRPATISELPSGFGAGAHATLPMIDMPRYLDYLTRRLTASGCDIEIQPVRSLAQAVEVAPIVVNCAGLGARELVGDKTIQPAFGQHIVLANPGLTQLFVELTSRPAWTCYFPHPSRVVCGGISIPGRWDTTAIPEVSERILRDCYRIEPRLAQATVIETITGLRPDRPSVRVEREDIGSARCIHNYGHGGDGVTLSWGCAREVVRLVSADS</sequence>
<comment type="similarity">
    <text evidence="2">Belongs to the DAMOX/DASOX family.</text>
</comment>
<dbReference type="InterPro" id="IPR006076">
    <property type="entry name" value="FAD-dep_OxRdtase"/>
</dbReference>
<keyword evidence="3" id="KW-0285">Flavoprotein</keyword>
<dbReference type="SUPFAM" id="SSF51971">
    <property type="entry name" value="Nucleotide-binding domain"/>
    <property type="match status" value="1"/>
</dbReference>
<evidence type="ECO:0000313" key="12">
    <source>
        <dbReference type="Proteomes" id="UP000465360"/>
    </source>
</evidence>
<dbReference type="EC" id="1.4.3.3" evidence="6"/>
<organism evidence="11 12">
    <name type="scientific">Mycobacterium bourgelatii</name>
    <dbReference type="NCBI Taxonomy" id="1273442"/>
    <lineage>
        <taxon>Bacteria</taxon>
        <taxon>Bacillati</taxon>
        <taxon>Actinomycetota</taxon>
        <taxon>Actinomycetes</taxon>
        <taxon>Mycobacteriales</taxon>
        <taxon>Mycobacteriaceae</taxon>
        <taxon>Mycobacterium</taxon>
    </lineage>
</organism>
<comment type="caution">
    <text evidence="11">The sequence shown here is derived from an EMBL/GenBank/DDBJ whole genome shotgun (WGS) entry which is preliminary data.</text>
</comment>
<proteinExistence type="inferred from homology"/>
<dbReference type="GO" id="GO:0019478">
    <property type="term" value="P:D-amino acid catabolic process"/>
    <property type="evidence" value="ECO:0007669"/>
    <property type="project" value="TreeGrafter"/>
</dbReference>
<dbReference type="GO" id="GO:0003884">
    <property type="term" value="F:D-amino-acid oxidase activity"/>
    <property type="evidence" value="ECO:0007669"/>
    <property type="project" value="UniProtKB-EC"/>
</dbReference>
<evidence type="ECO:0000256" key="6">
    <source>
        <dbReference type="ARBA" id="ARBA00039101"/>
    </source>
</evidence>
<dbReference type="PANTHER" id="PTHR11530">
    <property type="entry name" value="D-AMINO ACID OXIDASE"/>
    <property type="match status" value="1"/>
</dbReference>
<evidence type="ECO:0000256" key="1">
    <source>
        <dbReference type="ARBA" id="ARBA00001974"/>
    </source>
</evidence>
<dbReference type="GO" id="GO:0005737">
    <property type="term" value="C:cytoplasm"/>
    <property type="evidence" value="ECO:0007669"/>
    <property type="project" value="TreeGrafter"/>
</dbReference>
<protein>
    <recommendedName>
        <fullName evidence="7">D-amino-acid oxidase</fullName>
        <ecNumber evidence="6">1.4.3.3</ecNumber>
    </recommendedName>
</protein>
<evidence type="ECO:0000256" key="4">
    <source>
        <dbReference type="ARBA" id="ARBA00022827"/>
    </source>
</evidence>
<feature type="binding site" evidence="9">
    <location>
        <position position="274"/>
    </location>
    <ligand>
        <name>D-dopa</name>
        <dbReference type="ChEBI" id="CHEBI:149689"/>
    </ligand>
</feature>
<dbReference type="RefSeq" id="WP_163713038.1">
    <property type="nucleotide sequence ID" value="NZ_BLKZ01000001.1"/>
</dbReference>
<evidence type="ECO:0000256" key="5">
    <source>
        <dbReference type="ARBA" id="ARBA00023002"/>
    </source>
</evidence>
<gene>
    <name evidence="11" type="primary">aao</name>
    <name evidence="11" type="ORF">MBOU_28370</name>
</gene>
<evidence type="ECO:0000256" key="7">
    <source>
        <dbReference type="ARBA" id="ARBA00039751"/>
    </source>
</evidence>
<feature type="binding site" evidence="9">
    <location>
        <begin position="299"/>
        <end position="304"/>
    </location>
    <ligand>
        <name>FAD</name>
        <dbReference type="ChEBI" id="CHEBI:57692"/>
    </ligand>
</feature>
<comment type="cofactor">
    <cofactor evidence="1 9">
        <name>FAD</name>
        <dbReference type="ChEBI" id="CHEBI:57692"/>
    </cofactor>
</comment>
<dbReference type="InterPro" id="IPR023209">
    <property type="entry name" value="DAO"/>
</dbReference>
<dbReference type="PIRSF" id="PIRSF000189">
    <property type="entry name" value="D-aa_oxidase"/>
    <property type="match status" value="1"/>
</dbReference>
<keyword evidence="5" id="KW-0560">Oxidoreductase</keyword>
<evidence type="ECO:0000256" key="8">
    <source>
        <dbReference type="ARBA" id="ARBA00049547"/>
    </source>
</evidence>
<feature type="binding site" evidence="9">
    <location>
        <position position="300"/>
    </location>
    <ligand>
        <name>D-dopa</name>
        <dbReference type="ChEBI" id="CHEBI:149689"/>
    </ligand>
</feature>
<dbReference type="Pfam" id="PF01266">
    <property type="entry name" value="DAO"/>
    <property type="match status" value="1"/>
</dbReference>
<evidence type="ECO:0000256" key="2">
    <source>
        <dbReference type="ARBA" id="ARBA00006730"/>
    </source>
</evidence>
<evidence type="ECO:0000259" key="10">
    <source>
        <dbReference type="Pfam" id="PF01266"/>
    </source>
</evidence>
<dbReference type="AlphaFoldDB" id="A0A7I9YQ38"/>
<accession>A0A7I9YQ38</accession>
<dbReference type="Gene3D" id="3.30.9.10">
    <property type="entry name" value="D-Amino Acid Oxidase, subunit A, domain 2"/>
    <property type="match status" value="1"/>
</dbReference>